<dbReference type="HOGENOM" id="CLU_1601496_0_0_11"/>
<feature type="compositionally biased region" description="Gly residues" evidence="1">
    <location>
        <begin position="8"/>
        <end position="20"/>
    </location>
</feature>
<dbReference type="Proteomes" id="UP000006728">
    <property type="component" value="Chromosome"/>
</dbReference>
<feature type="region of interest" description="Disordered" evidence="1">
    <location>
        <begin position="73"/>
        <end position="126"/>
    </location>
</feature>
<feature type="compositionally biased region" description="Low complexity" evidence="1">
    <location>
        <begin position="117"/>
        <end position="126"/>
    </location>
</feature>
<accession>A4F6P8</accession>
<dbReference type="KEGG" id="sen:SACE_0374"/>
<proteinExistence type="predicted"/>
<evidence type="ECO:0000256" key="1">
    <source>
        <dbReference type="SAM" id="MobiDB-lite"/>
    </source>
</evidence>
<evidence type="ECO:0000313" key="3">
    <source>
        <dbReference type="Proteomes" id="UP000006728"/>
    </source>
</evidence>
<protein>
    <submittedName>
        <fullName evidence="2">Uncharacterized protein</fullName>
    </submittedName>
</protein>
<name>A4F6P8_SACEN</name>
<organism evidence="2 3">
    <name type="scientific">Saccharopolyspora erythraea (strain ATCC 11635 / DSM 40517 / JCM 4748 / NBRC 13426 / NCIMB 8594 / NRRL 2338)</name>
    <dbReference type="NCBI Taxonomy" id="405948"/>
    <lineage>
        <taxon>Bacteria</taxon>
        <taxon>Bacillati</taxon>
        <taxon>Actinomycetota</taxon>
        <taxon>Actinomycetes</taxon>
        <taxon>Pseudonocardiales</taxon>
        <taxon>Pseudonocardiaceae</taxon>
        <taxon>Saccharopolyspora</taxon>
    </lineage>
</organism>
<feature type="region of interest" description="Disordered" evidence="1">
    <location>
        <begin position="1"/>
        <end position="32"/>
    </location>
</feature>
<dbReference type="EMBL" id="AM420293">
    <property type="protein sequence ID" value="CAL99722.1"/>
    <property type="molecule type" value="Genomic_DNA"/>
</dbReference>
<reference evidence="2 3" key="1">
    <citation type="journal article" date="2007" name="Nat. Biotechnol.">
        <title>Complete genome sequence of the erythromycin-producing bacterium Saccharopolyspora erythraea NRRL23338.</title>
        <authorList>
            <person name="Oliynyk M."/>
            <person name="Samborskyy M."/>
            <person name="Lester J.B."/>
            <person name="Mironenko T."/>
            <person name="Scott N."/>
            <person name="Dickens S."/>
            <person name="Haydock S.F."/>
            <person name="Leadlay P.F."/>
        </authorList>
    </citation>
    <scope>NUCLEOTIDE SEQUENCE [LARGE SCALE GENOMIC DNA]</scope>
    <source>
        <strain evidence="3">ATCC 11635 / DSM 40517 / JCM 4748 / NBRC 13426 / NCIMB 8594 / NRRL 2338</strain>
    </source>
</reference>
<dbReference type="AlphaFoldDB" id="A4F6P8"/>
<evidence type="ECO:0000313" key="2">
    <source>
        <dbReference type="EMBL" id="CAL99722.1"/>
    </source>
</evidence>
<gene>
    <name evidence="2" type="ordered locus">SACE_0374</name>
</gene>
<keyword evidence="3" id="KW-1185">Reference proteome</keyword>
<sequence length="166" mass="18165">MTRHFAGSRGGWTGRCGSGGDARTRSRSRPRFSTPCWRPCPKRYTARGRRVGIGWTRGCPWRHAVRVRRIGIGWPTTAPGAPHRRGRRTDNRCASAPPVAPRRSGPSYRRRLANDGARSAARRAAASPSIASACAAAIRHRGAMRRALGAGCPRQTLPPHPYREPA</sequence>